<accession>A0ACB8DBG1</accession>
<dbReference type="EMBL" id="CM023471">
    <property type="protein sequence ID" value="KAH7965366.1"/>
    <property type="molecule type" value="Genomic_DNA"/>
</dbReference>
<sequence length="157" mass="18182">MDIPFLWRLDTLGVQDDLDGKHDTHMALEECERHVSKKGACYEVPLLIREPGHDAGHNNVTDARQRLLTQLRRFKKQPDILAQYDKTIQTYLDEYHAERVPDQDVPFKLNTWYMPHHGVIGRDTVTTKLRVVFDASSHAARSTSPKQRAYQRTKNGC</sequence>
<evidence type="ECO:0000313" key="1">
    <source>
        <dbReference type="EMBL" id="KAH7965366.1"/>
    </source>
</evidence>
<evidence type="ECO:0000313" key="2">
    <source>
        <dbReference type="Proteomes" id="UP000821865"/>
    </source>
</evidence>
<reference evidence="1" key="1">
    <citation type="submission" date="2020-05" db="EMBL/GenBank/DDBJ databases">
        <title>Large-scale comparative analyses of tick genomes elucidate their genetic diversity and vector capacities.</title>
        <authorList>
            <person name="Jia N."/>
            <person name="Wang J."/>
            <person name="Shi W."/>
            <person name="Du L."/>
            <person name="Sun Y."/>
            <person name="Zhan W."/>
            <person name="Jiang J."/>
            <person name="Wang Q."/>
            <person name="Zhang B."/>
            <person name="Ji P."/>
            <person name="Sakyi L.B."/>
            <person name="Cui X."/>
            <person name="Yuan T."/>
            <person name="Jiang B."/>
            <person name="Yang W."/>
            <person name="Lam T.T.-Y."/>
            <person name="Chang Q."/>
            <person name="Ding S."/>
            <person name="Wang X."/>
            <person name="Zhu J."/>
            <person name="Ruan X."/>
            <person name="Zhao L."/>
            <person name="Wei J."/>
            <person name="Que T."/>
            <person name="Du C."/>
            <person name="Cheng J."/>
            <person name="Dai P."/>
            <person name="Han X."/>
            <person name="Huang E."/>
            <person name="Gao Y."/>
            <person name="Liu J."/>
            <person name="Shao H."/>
            <person name="Ye R."/>
            <person name="Li L."/>
            <person name="Wei W."/>
            <person name="Wang X."/>
            <person name="Wang C."/>
            <person name="Yang T."/>
            <person name="Huo Q."/>
            <person name="Li W."/>
            <person name="Guo W."/>
            <person name="Chen H."/>
            <person name="Zhou L."/>
            <person name="Ni X."/>
            <person name="Tian J."/>
            <person name="Zhou Y."/>
            <person name="Sheng Y."/>
            <person name="Liu T."/>
            <person name="Pan Y."/>
            <person name="Xia L."/>
            <person name="Li J."/>
            <person name="Zhao F."/>
            <person name="Cao W."/>
        </authorList>
    </citation>
    <scope>NUCLEOTIDE SEQUENCE</scope>
    <source>
        <strain evidence="1">Dsil-2018</strain>
    </source>
</reference>
<proteinExistence type="predicted"/>
<name>A0ACB8DBG1_DERSI</name>
<dbReference type="Proteomes" id="UP000821865">
    <property type="component" value="Chromosome 2"/>
</dbReference>
<gene>
    <name evidence="1" type="ORF">HPB49_006513</name>
</gene>
<protein>
    <submittedName>
        <fullName evidence="1">Uncharacterized protein</fullName>
    </submittedName>
</protein>
<comment type="caution">
    <text evidence="1">The sequence shown here is derived from an EMBL/GenBank/DDBJ whole genome shotgun (WGS) entry which is preliminary data.</text>
</comment>
<organism evidence="1 2">
    <name type="scientific">Dermacentor silvarum</name>
    <name type="common">Tick</name>
    <dbReference type="NCBI Taxonomy" id="543639"/>
    <lineage>
        <taxon>Eukaryota</taxon>
        <taxon>Metazoa</taxon>
        <taxon>Ecdysozoa</taxon>
        <taxon>Arthropoda</taxon>
        <taxon>Chelicerata</taxon>
        <taxon>Arachnida</taxon>
        <taxon>Acari</taxon>
        <taxon>Parasitiformes</taxon>
        <taxon>Ixodida</taxon>
        <taxon>Ixodoidea</taxon>
        <taxon>Ixodidae</taxon>
        <taxon>Rhipicephalinae</taxon>
        <taxon>Dermacentor</taxon>
    </lineage>
</organism>
<keyword evidence="2" id="KW-1185">Reference proteome</keyword>